<reference evidence="2" key="1">
    <citation type="submission" date="2020-01" db="EMBL/GenBank/DDBJ databases">
        <title>Draft genome sequence of the Termite Coptotermes fromosanus.</title>
        <authorList>
            <person name="Itakura S."/>
            <person name="Yosikawa Y."/>
            <person name="Umezawa K."/>
        </authorList>
    </citation>
    <scope>NUCLEOTIDE SEQUENCE [LARGE SCALE GENOMIC DNA]</scope>
</reference>
<evidence type="ECO:0000313" key="1">
    <source>
        <dbReference type="EMBL" id="GFG39761.1"/>
    </source>
</evidence>
<comment type="caution">
    <text evidence="1">The sequence shown here is derived from an EMBL/GenBank/DDBJ whole genome shotgun (WGS) entry which is preliminary data.</text>
</comment>
<sequence>MEMNVEKTRLMRISRQPSLVQIIIDLKQLENMEYFKYLSSLVTNDARYTREMKSRIAVRKAAFSKNKTLFTSKLDLNLRNKIAKCYIWSTALCCVETWTLRKVDQKYLDSFEMWC</sequence>
<evidence type="ECO:0000313" key="2">
    <source>
        <dbReference type="Proteomes" id="UP000502823"/>
    </source>
</evidence>
<dbReference type="AlphaFoldDB" id="A0A6L2Q4E9"/>
<dbReference type="OrthoDB" id="6771993at2759"/>
<keyword evidence="2" id="KW-1185">Reference proteome</keyword>
<dbReference type="Proteomes" id="UP000502823">
    <property type="component" value="Unassembled WGS sequence"/>
</dbReference>
<dbReference type="InParanoid" id="A0A6L2Q4E9"/>
<organism evidence="1 2">
    <name type="scientific">Coptotermes formosanus</name>
    <name type="common">Formosan subterranean termite</name>
    <dbReference type="NCBI Taxonomy" id="36987"/>
    <lineage>
        <taxon>Eukaryota</taxon>
        <taxon>Metazoa</taxon>
        <taxon>Ecdysozoa</taxon>
        <taxon>Arthropoda</taxon>
        <taxon>Hexapoda</taxon>
        <taxon>Insecta</taxon>
        <taxon>Pterygota</taxon>
        <taxon>Neoptera</taxon>
        <taxon>Polyneoptera</taxon>
        <taxon>Dictyoptera</taxon>
        <taxon>Blattodea</taxon>
        <taxon>Blattoidea</taxon>
        <taxon>Termitoidae</taxon>
        <taxon>Rhinotermitidae</taxon>
        <taxon>Coptotermes</taxon>
    </lineage>
</organism>
<accession>A0A6L2Q4E9</accession>
<name>A0A6L2Q4E9_COPFO</name>
<gene>
    <name evidence="1" type="ORF">Cfor_00125</name>
</gene>
<protein>
    <submittedName>
        <fullName evidence="1">Uncharacterized protein</fullName>
    </submittedName>
</protein>
<dbReference type="EMBL" id="BLKM01001080">
    <property type="protein sequence ID" value="GFG39761.1"/>
    <property type="molecule type" value="Genomic_DNA"/>
</dbReference>
<proteinExistence type="predicted"/>